<protein>
    <submittedName>
        <fullName evidence="2">Uncharacterized protein</fullName>
    </submittedName>
</protein>
<feature type="compositionally biased region" description="Basic and acidic residues" evidence="1">
    <location>
        <begin position="84"/>
        <end position="97"/>
    </location>
</feature>
<evidence type="ECO:0000256" key="1">
    <source>
        <dbReference type="SAM" id="MobiDB-lite"/>
    </source>
</evidence>
<proteinExistence type="predicted"/>
<feature type="region of interest" description="Disordered" evidence="1">
    <location>
        <begin position="77"/>
        <end position="97"/>
    </location>
</feature>
<name>A0AAV7UQT1_PLEWA</name>
<dbReference type="AlphaFoldDB" id="A0AAV7UQT1"/>
<evidence type="ECO:0000313" key="3">
    <source>
        <dbReference type="Proteomes" id="UP001066276"/>
    </source>
</evidence>
<dbReference type="EMBL" id="JANPWB010000004">
    <property type="protein sequence ID" value="KAJ1191392.1"/>
    <property type="molecule type" value="Genomic_DNA"/>
</dbReference>
<evidence type="ECO:0000313" key="2">
    <source>
        <dbReference type="EMBL" id="KAJ1191392.1"/>
    </source>
</evidence>
<dbReference type="Proteomes" id="UP001066276">
    <property type="component" value="Chromosome 2_2"/>
</dbReference>
<sequence>MPEQHGRRSAEDSCPRVAVGLSHLCNTGSEGVGVCVCRLLDRRKGFFLFEVSPALRARKNATGAGRRTVVQVRCLLPRKGSTARQERSEGKEGPGSS</sequence>
<gene>
    <name evidence="2" type="ORF">NDU88_000708</name>
</gene>
<keyword evidence="3" id="KW-1185">Reference proteome</keyword>
<accession>A0AAV7UQT1</accession>
<organism evidence="2 3">
    <name type="scientific">Pleurodeles waltl</name>
    <name type="common">Iberian ribbed newt</name>
    <dbReference type="NCBI Taxonomy" id="8319"/>
    <lineage>
        <taxon>Eukaryota</taxon>
        <taxon>Metazoa</taxon>
        <taxon>Chordata</taxon>
        <taxon>Craniata</taxon>
        <taxon>Vertebrata</taxon>
        <taxon>Euteleostomi</taxon>
        <taxon>Amphibia</taxon>
        <taxon>Batrachia</taxon>
        <taxon>Caudata</taxon>
        <taxon>Salamandroidea</taxon>
        <taxon>Salamandridae</taxon>
        <taxon>Pleurodelinae</taxon>
        <taxon>Pleurodeles</taxon>
    </lineage>
</organism>
<comment type="caution">
    <text evidence="2">The sequence shown here is derived from an EMBL/GenBank/DDBJ whole genome shotgun (WGS) entry which is preliminary data.</text>
</comment>
<reference evidence="2" key="1">
    <citation type="journal article" date="2022" name="bioRxiv">
        <title>Sequencing and chromosome-scale assembly of the giantPleurodeles waltlgenome.</title>
        <authorList>
            <person name="Brown T."/>
            <person name="Elewa A."/>
            <person name="Iarovenko S."/>
            <person name="Subramanian E."/>
            <person name="Araus A.J."/>
            <person name="Petzold A."/>
            <person name="Susuki M."/>
            <person name="Suzuki K.-i.T."/>
            <person name="Hayashi T."/>
            <person name="Toyoda A."/>
            <person name="Oliveira C."/>
            <person name="Osipova E."/>
            <person name="Leigh N.D."/>
            <person name="Simon A."/>
            <person name="Yun M.H."/>
        </authorList>
    </citation>
    <scope>NUCLEOTIDE SEQUENCE</scope>
    <source>
        <strain evidence="2">20211129_DDA</strain>
        <tissue evidence="2">Liver</tissue>
    </source>
</reference>